<sequence length="910" mass="103542">MDFVLNKIGKYWDNHMNFDQCRKDLKRKLKELNGLKKDTESIMSTELQPRKKLKAEVQIWLQNVDRINGQVQDLDGRIGGSSVVTRGFHTEDLLKSASEVEQLIQQGKFHEGLVVDNPQWIGQVLSTSNLSGEAVKTCIEEIWQCLMDDEVRKIGLWGMGGVGKTSIMKVINNRLLEEARKFDVVVWITVSKENSIAKLQDDIARQIGTHFFGDLDETRRAGMLMETLLRKSKFVIILDDLWEKVALDKVGIPERSVGSKLVLTTRSSDVCRKMDCRVIKIKPLMEEEAWKLFLEKVGGDVLNIPGVEPIARSMAKRCAGLPLGVITIASCMKGIDDICEWRNALKELSLRQKSINGFEDEVFQQLQFSYDRLKDPKLQHCFLCCALYPEDEKIEEGSLIQLWITEGLVEEMDSMQAKFDRGGAIMNRLISNCLLEVFTNLENERTVKMHDLLRDMALHIAESRFWVKAGMMLIKPPGVQEWSKDVEKVSLMRNQWLDIPLEMSSPKCPSLTTLLLSDCDISSIPQGFFKHMDALKVLDLSRNPIKTLPNSFSNYLRNLTSLLLADCEDLENVPSLSNLRALKKLDLQRTNIKEIPQGMENLVSLEYLNLDCSMLKEIPNGILSRFSCLQDLILGEALISGKEVGALKKLEHLEGSFHNCHNLNMYLKGRKELRQYRIFVGDVKRGEVDHDARKLIAVSRCNIYTIQIMLPRNIEGLYVGYCNLHCSADSEYPLFSRFILFSLASLSSLKFLVIYGCRNIKKLFSPNCVPLNLQDLRVSGCEQLEEIIASEVEPGDRGMVSMEFRLPQLRVFSLQNLPELKSICSVHGVLVCDSLRYMSVVDCPKLKRIGLDVPRLDNVTPSTSAAARLSLSIWISISPREWWESVEWDGPQAKSLLEPFVSIWEDQTEQ</sequence>
<feature type="domain" description="NB-ARC" evidence="7">
    <location>
        <begin position="136"/>
        <end position="298"/>
    </location>
</feature>
<dbReference type="Pfam" id="PF23559">
    <property type="entry name" value="WHD_DRP"/>
    <property type="match status" value="1"/>
</dbReference>
<dbReference type="Proteomes" id="UP001165190">
    <property type="component" value="Unassembled WGS sequence"/>
</dbReference>
<protein>
    <recommendedName>
        <fullName evidence="12">NB-ARC domain-containing protein</fullName>
    </recommendedName>
</protein>
<dbReference type="Gene3D" id="3.80.10.10">
    <property type="entry name" value="Ribonuclease Inhibitor"/>
    <property type="match status" value="2"/>
</dbReference>
<dbReference type="InterPro" id="IPR003591">
    <property type="entry name" value="Leu-rich_rpt_typical-subtyp"/>
</dbReference>
<dbReference type="FunFam" id="3.40.50.300:FF:001091">
    <property type="entry name" value="Probable disease resistance protein At1g61300"/>
    <property type="match status" value="1"/>
</dbReference>
<proteinExistence type="inferred from homology"/>
<dbReference type="InterPro" id="IPR032675">
    <property type="entry name" value="LRR_dom_sf"/>
</dbReference>
<gene>
    <name evidence="10" type="ORF">HRI_001618400</name>
</gene>
<comment type="similarity">
    <text evidence="1">Belongs to the disease resistance NB-LRR family.</text>
</comment>
<evidence type="ECO:0000256" key="5">
    <source>
        <dbReference type="ARBA" id="ARBA00022821"/>
    </source>
</evidence>
<evidence type="ECO:0000256" key="1">
    <source>
        <dbReference type="ARBA" id="ARBA00008894"/>
    </source>
</evidence>
<dbReference type="GO" id="GO:0005524">
    <property type="term" value="F:ATP binding"/>
    <property type="evidence" value="ECO:0007669"/>
    <property type="project" value="UniProtKB-KW"/>
</dbReference>
<dbReference type="SUPFAM" id="SSF52058">
    <property type="entry name" value="L domain-like"/>
    <property type="match status" value="1"/>
</dbReference>
<dbReference type="SMART" id="SM00369">
    <property type="entry name" value="LRR_TYP"/>
    <property type="match status" value="4"/>
</dbReference>
<evidence type="ECO:0000256" key="6">
    <source>
        <dbReference type="ARBA" id="ARBA00022840"/>
    </source>
</evidence>
<evidence type="ECO:0000313" key="11">
    <source>
        <dbReference type="Proteomes" id="UP001165190"/>
    </source>
</evidence>
<dbReference type="InterPro" id="IPR002182">
    <property type="entry name" value="NB-ARC"/>
</dbReference>
<dbReference type="InterPro" id="IPR058922">
    <property type="entry name" value="WHD_DRP"/>
</dbReference>
<feature type="domain" description="Disease resistance protein winged helix" evidence="9">
    <location>
        <begin position="387"/>
        <end position="457"/>
    </location>
</feature>
<dbReference type="PRINTS" id="PR00364">
    <property type="entry name" value="DISEASERSIST"/>
</dbReference>
<dbReference type="SUPFAM" id="SSF52540">
    <property type="entry name" value="P-loop containing nucleoside triphosphate hydrolases"/>
    <property type="match status" value="1"/>
</dbReference>
<evidence type="ECO:0000313" key="10">
    <source>
        <dbReference type="EMBL" id="GMI79491.1"/>
    </source>
</evidence>
<evidence type="ECO:0000256" key="3">
    <source>
        <dbReference type="ARBA" id="ARBA00022737"/>
    </source>
</evidence>
<name>A0A9W7LXA6_HIBTR</name>
<dbReference type="InterPro" id="IPR050905">
    <property type="entry name" value="Plant_NBS-LRR"/>
</dbReference>
<dbReference type="FunFam" id="1.10.10.10:FF:000322">
    <property type="entry name" value="Probable disease resistance protein At1g63360"/>
    <property type="match status" value="1"/>
</dbReference>
<dbReference type="Gene3D" id="1.10.8.430">
    <property type="entry name" value="Helical domain of apoptotic protease-activating factors"/>
    <property type="match status" value="1"/>
</dbReference>
<feature type="domain" description="Disease resistance protein At4g27190-like leucine-rich repeats" evidence="8">
    <location>
        <begin position="744"/>
        <end position="849"/>
    </location>
</feature>
<keyword evidence="6" id="KW-0067">ATP-binding</keyword>
<dbReference type="Pfam" id="PF00931">
    <property type="entry name" value="NB-ARC"/>
    <property type="match status" value="1"/>
</dbReference>
<evidence type="ECO:0000256" key="2">
    <source>
        <dbReference type="ARBA" id="ARBA00022614"/>
    </source>
</evidence>
<dbReference type="PANTHER" id="PTHR33463:SF187">
    <property type="entry name" value="AND NB-ARC DOMAIN DISEASE RESISTANCE PROTEIN, PUTATIVE-RELATED"/>
    <property type="match status" value="1"/>
</dbReference>
<dbReference type="GO" id="GO:0043531">
    <property type="term" value="F:ADP binding"/>
    <property type="evidence" value="ECO:0007669"/>
    <property type="project" value="InterPro"/>
</dbReference>
<dbReference type="InterPro" id="IPR042197">
    <property type="entry name" value="Apaf_helical"/>
</dbReference>
<dbReference type="InterPro" id="IPR036388">
    <property type="entry name" value="WH-like_DNA-bd_sf"/>
</dbReference>
<evidence type="ECO:0000259" key="7">
    <source>
        <dbReference type="Pfam" id="PF00931"/>
    </source>
</evidence>
<keyword evidence="5" id="KW-0611">Plant defense</keyword>
<dbReference type="Gene3D" id="3.40.50.300">
    <property type="entry name" value="P-loop containing nucleotide triphosphate hydrolases"/>
    <property type="match status" value="1"/>
</dbReference>
<evidence type="ECO:0000259" key="9">
    <source>
        <dbReference type="Pfam" id="PF23559"/>
    </source>
</evidence>
<dbReference type="PANTHER" id="PTHR33463">
    <property type="entry name" value="NB-ARC DOMAIN-CONTAINING PROTEIN-RELATED"/>
    <property type="match status" value="1"/>
</dbReference>
<dbReference type="InterPro" id="IPR001611">
    <property type="entry name" value="Leu-rich_rpt"/>
</dbReference>
<dbReference type="AlphaFoldDB" id="A0A9W7LXA6"/>
<dbReference type="Gene3D" id="1.10.10.10">
    <property type="entry name" value="Winged helix-like DNA-binding domain superfamily/Winged helix DNA-binding domain"/>
    <property type="match status" value="1"/>
</dbReference>
<dbReference type="EMBL" id="BSYR01000016">
    <property type="protein sequence ID" value="GMI79491.1"/>
    <property type="molecule type" value="Genomic_DNA"/>
</dbReference>
<keyword evidence="11" id="KW-1185">Reference proteome</keyword>
<dbReference type="Pfam" id="PF13855">
    <property type="entry name" value="LRR_8"/>
    <property type="match status" value="1"/>
</dbReference>
<keyword evidence="4" id="KW-0547">Nucleotide-binding</keyword>
<dbReference type="PROSITE" id="PS51450">
    <property type="entry name" value="LRR"/>
    <property type="match status" value="1"/>
</dbReference>
<evidence type="ECO:0008006" key="12">
    <source>
        <dbReference type="Google" id="ProtNLM"/>
    </source>
</evidence>
<reference evidence="10" key="1">
    <citation type="submission" date="2023-05" db="EMBL/GenBank/DDBJ databases">
        <title>Genome and transcriptome analyses reveal genes involved in the formation of fine ridges on petal epidermal cells in Hibiscus trionum.</title>
        <authorList>
            <person name="Koshimizu S."/>
            <person name="Masuda S."/>
            <person name="Ishii T."/>
            <person name="Shirasu K."/>
            <person name="Hoshino A."/>
            <person name="Arita M."/>
        </authorList>
    </citation>
    <scope>NUCLEOTIDE SEQUENCE</scope>
    <source>
        <strain evidence="10">Hamamatsu line</strain>
    </source>
</reference>
<evidence type="ECO:0000256" key="4">
    <source>
        <dbReference type="ARBA" id="ARBA00022741"/>
    </source>
</evidence>
<dbReference type="InterPro" id="IPR057135">
    <property type="entry name" value="At4g27190-like_LRR"/>
</dbReference>
<keyword evidence="2" id="KW-0433">Leucine-rich repeat</keyword>
<keyword evidence="3" id="KW-0677">Repeat</keyword>
<dbReference type="Pfam" id="PF23247">
    <property type="entry name" value="LRR_RPS2"/>
    <property type="match status" value="1"/>
</dbReference>
<accession>A0A9W7LXA6</accession>
<dbReference type="GO" id="GO:0006952">
    <property type="term" value="P:defense response"/>
    <property type="evidence" value="ECO:0007669"/>
    <property type="project" value="UniProtKB-KW"/>
</dbReference>
<organism evidence="10 11">
    <name type="scientific">Hibiscus trionum</name>
    <name type="common">Flower of an hour</name>
    <dbReference type="NCBI Taxonomy" id="183268"/>
    <lineage>
        <taxon>Eukaryota</taxon>
        <taxon>Viridiplantae</taxon>
        <taxon>Streptophyta</taxon>
        <taxon>Embryophyta</taxon>
        <taxon>Tracheophyta</taxon>
        <taxon>Spermatophyta</taxon>
        <taxon>Magnoliopsida</taxon>
        <taxon>eudicotyledons</taxon>
        <taxon>Gunneridae</taxon>
        <taxon>Pentapetalae</taxon>
        <taxon>rosids</taxon>
        <taxon>malvids</taxon>
        <taxon>Malvales</taxon>
        <taxon>Malvaceae</taxon>
        <taxon>Malvoideae</taxon>
        <taxon>Hibiscus</taxon>
    </lineage>
</organism>
<comment type="caution">
    <text evidence="10">The sequence shown here is derived from an EMBL/GenBank/DDBJ whole genome shotgun (WGS) entry which is preliminary data.</text>
</comment>
<dbReference type="OrthoDB" id="1926275at2759"/>
<evidence type="ECO:0000259" key="8">
    <source>
        <dbReference type="Pfam" id="PF23247"/>
    </source>
</evidence>
<dbReference type="InterPro" id="IPR027417">
    <property type="entry name" value="P-loop_NTPase"/>
</dbReference>